<sequence length="160" mass="18805">MEELKKAGYYSGNSIFYSKNGFDLVGYHSILNDFSLKEIQLPYYNLLQNAFLRKYAYVESEERRAELGYPSGAPQLPLGQPSGKYASTILLKNERRTLFTVKQKKELQSSFNINKYLTSLVLIELIKKTNLNEKQIRRWFSNKRNKKKKYVKLKMDSQKL</sequence>
<reference evidence="2" key="1">
    <citation type="journal article" date="2020" name="Nature">
        <title>Giant virus diversity and host interactions through global metagenomics.</title>
        <authorList>
            <person name="Schulz F."/>
            <person name="Roux S."/>
            <person name="Paez-Espino D."/>
            <person name="Jungbluth S."/>
            <person name="Walsh D.A."/>
            <person name="Denef V.J."/>
            <person name="McMahon K.D."/>
            <person name="Konstantinidis K.T."/>
            <person name="Eloe-Fadrosh E.A."/>
            <person name="Kyrpides N.C."/>
            <person name="Woyke T."/>
        </authorList>
    </citation>
    <scope>NUCLEOTIDE SEQUENCE</scope>
    <source>
        <strain evidence="2">GVMAG-S-1041349-163</strain>
    </source>
</reference>
<dbReference type="Pfam" id="PF00046">
    <property type="entry name" value="Homeodomain"/>
    <property type="match status" value="1"/>
</dbReference>
<dbReference type="AlphaFoldDB" id="A0A6C0JUV9"/>
<dbReference type="PROSITE" id="PS50071">
    <property type="entry name" value="HOMEOBOX_2"/>
    <property type="match status" value="1"/>
</dbReference>
<dbReference type="EMBL" id="MN740685">
    <property type="protein sequence ID" value="QHU07678.1"/>
    <property type="molecule type" value="Genomic_DNA"/>
</dbReference>
<accession>A0A6C0JUV9</accession>
<feature type="domain" description="Homeobox" evidence="1">
    <location>
        <begin position="90"/>
        <end position="150"/>
    </location>
</feature>
<proteinExistence type="predicted"/>
<dbReference type="InterPro" id="IPR009057">
    <property type="entry name" value="Homeodomain-like_sf"/>
</dbReference>
<dbReference type="SUPFAM" id="SSF46689">
    <property type="entry name" value="Homeodomain-like"/>
    <property type="match status" value="1"/>
</dbReference>
<name>A0A6C0JUV9_9ZZZZ</name>
<dbReference type="InterPro" id="IPR001356">
    <property type="entry name" value="HD"/>
</dbReference>
<protein>
    <recommendedName>
        <fullName evidence="1">Homeobox domain-containing protein</fullName>
    </recommendedName>
</protein>
<dbReference type="SMART" id="SM00389">
    <property type="entry name" value="HOX"/>
    <property type="match status" value="1"/>
</dbReference>
<dbReference type="Gene3D" id="1.10.10.60">
    <property type="entry name" value="Homeodomain-like"/>
    <property type="match status" value="1"/>
</dbReference>
<dbReference type="CDD" id="cd00086">
    <property type="entry name" value="homeodomain"/>
    <property type="match status" value="1"/>
</dbReference>
<evidence type="ECO:0000313" key="2">
    <source>
        <dbReference type="EMBL" id="QHU07678.1"/>
    </source>
</evidence>
<evidence type="ECO:0000259" key="1">
    <source>
        <dbReference type="PROSITE" id="PS50071"/>
    </source>
</evidence>
<organism evidence="2">
    <name type="scientific">viral metagenome</name>
    <dbReference type="NCBI Taxonomy" id="1070528"/>
    <lineage>
        <taxon>unclassified sequences</taxon>
        <taxon>metagenomes</taxon>
        <taxon>organismal metagenomes</taxon>
    </lineage>
</organism>
<dbReference type="GO" id="GO:0003677">
    <property type="term" value="F:DNA binding"/>
    <property type="evidence" value="ECO:0007669"/>
    <property type="project" value="InterPro"/>
</dbReference>